<dbReference type="KEGG" id="aplc:110986081"/>
<dbReference type="GO" id="GO:0016477">
    <property type="term" value="P:cell migration"/>
    <property type="evidence" value="ECO:0007669"/>
    <property type="project" value="TreeGrafter"/>
</dbReference>
<dbReference type="SUPFAM" id="SSF52047">
    <property type="entry name" value="RNI-like"/>
    <property type="match status" value="2"/>
</dbReference>
<evidence type="ECO:0000256" key="6">
    <source>
        <dbReference type="ARBA" id="ARBA00022614"/>
    </source>
</evidence>
<organism evidence="12 13">
    <name type="scientific">Acanthaster planci</name>
    <name type="common">Crown-of-thorns starfish</name>
    <dbReference type="NCBI Taxonomy" id="133434"/>
    <lineage>
        <taxon>Eukaryota</taxon>
        <taxon>Metazoa</taxon>
        <taxon>Echinodermata</taxon>
        <taxon>Eleutherozoa</taxon>
        <taxon>Asterozoa</taxon>
        <taxon>Asteroidea</taxon>
        <taxon>Valvatacea</taxon>
        <taxon>Valvatida</taxon>
        <taxon>Acanthasteridae</taxon>
        <taxon>Acanthaster</taxon>
    </lineage>
</organism>
<dbReference type="Proteomes" id="UP000694845">
    <property type="component" value="Unplaced"/>
</dbReference>
<dbReference type="RefSeq" id="XP_022103388.1">
    <property type="nucleotide sequence ID" value="XM_022247696.1"/>
</dbReference>
<feature type="compositionally biased region" description="Basic and acidic residues" evidence="9">
    <location>
        <begin position="1013"/>
        <end position="1030"/>
    </location>
</feature>
<feature type="domain" description="CARMIL pleckstrin homology" evidence="11">
    <location>
        <begin position="29"/>
        <end position="125"/>
    </location>
</feature>
<dbReference type="Pfam" id="PF17888">
    <property type="entry name" value="Carm_PH"/>
    <property type="match status" value="1"/>
</dbReference>
<keyword evidence="7" id="KW-0677">Repeat</keyword>
<feature type="compositionally biased region" description="Basic residues" evidence="9">
    <location>
        <begin position="1147"/>
        <end position="1161"/>
    </location>
</feature>
<feature type="compositionally biased region" description="Polar residues" evidence="9">
    <location>
        <begin position="1096"/>
        <end position="1113"/>
    </location>
</feature>
<evidence type="ECO:0000256" key="3">
    <source>
        <dbReference type="ARBA" id="ARBA00007298"/>
    </source>
</evidence>
<dbReference type="InterPro" id="IPR011993">
    <property type="entry name" value="PH-like_dom_sf"/>
</dbReference>
<dbReference type="GO" id="GO:0005886">
    <property type="term" value="C:plasma membrane"/>
    <property type="evidence" value="ECO:0007669"/>
    <property type="project" value="UniProtKB-SubCell"/>
</dbReference>
<dbReference type="GO" id="GO:0005737">
    <property type="term" value="C:cytoplasm"/>
    <property type="evidence" value="ECO:0007669"/>
    <property type="project" value="UniProtKB-SubCell"/>
</dbReference>
<feature type="region of interest" description="Disordered" evidence="9">
    <location>
        <begin position="1094"/>
        <end position="1726"/>
    </location>
</feature>
<proteinExistence type="inferred from homology"/>
<evidence type="ECO:0000256" key="7">
    <source>
        <dbReference type="ARBA" id="ARBA00022737"/>
    </source>
</evidence>
<feature type="compositionally biased region" description="Basic and acidic residues" evidence="9">
    <location>
        <begin position="935"/>
        <end position="951"/>
    </location>
</feature>
<feature type="compositionally biased region" description="Low complexity" evidence="9">
    <location>
        <begin position="1408"/>
        <end position="1422"/>
    </location>
</feature>
<keyword evidence="12" id="KW-1185">Reference proteome</keyword>
<evidence type="ECO:0000256" key="8">
    <source>
        <dbReference type="ARBA" id="ARBA00023136"/>
    </source>
</evidence>
<comment type="similarity">
    <text evidence="3">Belongs to the CARMIL family.</text>
</comment>
<evidence type="ECO:0000313" key="13">
    <source>
        <dbReference type="RefSeq" id="XP_022103388.1"/>
    </source>
</evidence>
<evidence type="ECO:0000259" key="10">
    <source>
        <dbReference type="Pfam" id="PF16000"/>
    </source>
</evidence>
<keyword evidence="4" id="KW-1003">Cell membrane</keyword>
<feature type="compositionally biased region" description="Basic and acidic residues" evidence="9">
    <location>
        <begin position="1350"/>
        <end position="1384"/>
    </location>
</feature>
<evidence type="ECO:0000256" key="2">
    <source>
        <dbReference type="ARBA" id="ARBA00004496"/>
    </source>
</evidence>
<keyword evidence="6" id="KW-0433">Leucine-rich repeat</keyword>
<keyword evidence="8" id="KW-0472">Membrane</keyword>
<feature type="region of interest" description="Disordered" evidence="9">
    <location>
        <begin position="980"/>
        <end position="1079"/>
    </location>
</feature>
<dbReference type="InterPro" id="IPR032675">
    <property type="entry name" value="LRR_dom_sf"/>
</dbReference>
<feature type="compositionally biased region" description="Basic and acidic residues" evidence="9">
    <location>
        <begin position="1268"/>
        <end position="1278"/>
    </location>
</feature>
<feature type="compositionally biased region" description="Basic and acidic residues" evidence="9">
    <location>
        <begin position="1637"/>
        <end position="1649"/>
    </location>
</feature>
<dbReference type="InterPro" id="IPR001611">
    <property type="entry name" value="Leu-rich_rpt"/>
</dbReference>
<feature type="compositionally biased region" description="Basic and acidic residues" evidence="9">
    <location>
        <begin position="1456"/>
        <end position="1495"/>
    </location>
</feature>
<name>A0A8B7ZCJ1_ACAPL</name>
<dbReference type="InterPro" id="IPR041245">
    <property type="entry name" value="CARMIL_PH"/>
</dbReference>
<dbReference type="PANTHER" id="PTHR24112:SF66">
    <property type="entry name" value="LEUCINE-RICH REPEAT, ISOFORM F"/>
    <property type="match status" value="1"/>
</dbReference>
<dbReference type="InterPro" id="IPR051279">
    <property type="entry name" value="PP1-Reg/Actin-Interact_Protein"/>
</dbReference>
<feature type="compositionally biased region" description="Basic and acidic residues" evidence="9">
    <location>
        <begin position="1285"/>
        <end position="1333"/>
    </location>
</feature>
<feature type="compositionally biased region" description="Basic and acidic residues" evidence="9">
    <location>
        <begin position="888"/>
        <end position="916"/>
    </location>
</feature>
<evidence type="ECO:0000256" key="9">
    <source>
        <dbReference type="SAM" id="MobiDB-lite"/>
    </source>
</evidence>
<gene>
    <name evidence="13" type="primary">LOC110986081</name>
</gene>
<evidence type="ECO:0000256" key="1">
    <source>
        <dbReference type="ARBA" id="ARBA00004236"/>
    </source>
</evidence>
<dbReference type="Gene3D" id="3.80.10.10">
    <property type="entry name" value="Ribonuclease Inhibitor"/>
    <property type="match status" value="1"/>
</dbReference>
<feature type="compositionally biased region" description="Basic residues" evidence="9">
    <location>
        <begin position="1045"/>
        <end position="1054"/>
    </location>
</feature>
<dbReference type="SMART" id="SM00368">
    <property type="entry name" value="LRR_RI"/>
    <property type="match status" value="7"/>
</dbReference>
<feature type="compositionally biased region" description="Basic and acidic residues" evidence="9">
    <location>
        <begin position="1534"/>
        <end position="1549"/>
    </location>
</feature>
<evidence type="ECO:0000313" key="12">
    <source>
        <dbReference type="Proteomes" id="UP000694845"/>
    </source>
</evidence>
<dbReference type="OrthoDB" id="18598at2759"/>
<reference evidence="13" key="1">
    <citation type="submission" date="2025-08" db="UniProtKB">
        <authorList>
            <consortium name="RefSeq"/>
        </authorList>
    </citation>
    <scope>IDENTIFICATION</scope>
</reference>
<protein>
    <submittedName>
        <fullName evidence="13">F-actin-uncapping protein LRRC16A-like isoform X1</fullName>
    </submittedName>
</protein>
<evidence type="ECO:0000259" key="11">
    <source>
        <dbReference type="Pfam" id="PF17888"/>
    </source>
</evidence>
<dbReference type="GO" id="GO:0030027">
    <property type="term" value="C:lamellipodium"/>
    <property type="evidence" value="ECO:0007669"/>
    <property type="project" value="TreeGrafter"/>
</dbReference>
<accession>A0A8B7ZCJ1</accession>
<keyword evidence="5" id="KW-0963">Cytoplasm</keyword>
<feature type="domain" description="CARMIL C-terminal" evidence="10">
    <location>
        <begin position="788"/>
        <end position="1123"/>
    </location>
</feature>
<dbReference type="Pfam" id="PF16000">
    <property type="entry name" value="CARMIL_C"/>
    <property type="match status" value="1"/>
</dbReference>
<dbReference type="Gene3D" id="2.30.29.30">
    <property type="entry name" value="Pleckstrin-homology domain (PH domain)/Phosphotyrosine-binding domain (PTB)"/>
    <property type="match status" value="1"/>
</dbReference>
<feature type="compositionally biased region" description="Basic and acidic residues" evidence="9">
    <location>
        <begin position="1687"/>
        <end position="1726"/>
    </location>
</feature>
<dbReference type="GO" id="GO:0034315">
    <property type="term" value="P:regulation of Arp2/3 complex-mediated actin nucleation"/>
    <property type="evidence" value="ECO:0007669"/>
    <property type="project" value="TreeGrafter"/>
</dbReference>
<evidence type="ECO:0000256" key="5">
    <source>
        <dbReference type="ARBA" id="ARBA00022490"/>
    </source>
</evidence>
<feature type="region of interest" description="Disordered" evidence="9">
    <location>
        <begin position="887"/>
        <end position="959"/>
    </location>
</feature>
<feature type="compositionally biased region" description="Basic and acidic residues" evidence="9">
    <location>
        <begin position="1194"/>
        <end position="1215"/>
    </location>
</feature>
<dbReference type="Pfam" id="PF13516">
    <property type="entry name" value="LRR_6"/>
    <property type="match status" value="3"/>
</dbReference>
<evidence type="ECO:0000256" key="4">
    <source>
        <dbReference type="ARBA" id="ARBA00022475"/>
    </source>
</evidence>
<dbReference type="InterPro" id="IPR031943">
    <property type="entry name" value="CARMIL_C"/>
</dbReference>
<feature type="compositionally biased region" description="Basic and acidic residues" evidence="9">
    <location>
        <begin position="1612"/>
        <end position="1621"/>
    </location>
</feature>
<comment type="subcellular location">
    <subcellularLocation>
        <location evidence="1">Cell membrane</location>
    </subcellularLocation>
    <subcellularLocation>
        <location evidence="2">Cytoplasm</location>
    </subcellularLocation>
</comment>
<dbReference type="GeneID" id="110986081"/>
<feature type="compositionally biased region" description="Basic and acidic residues" evidence="9">
    <location>
        <begin position="1242"/>
        <end position="1259"/>
    </location>
</feature>
<feature type="compositionally biased region" description="Pro residues" evidence="9">
    <location>
        <begin position="1001"/>
        <end position="1010"/>
    </location>
</feature>
<feature type="compositionally biased region" description="Basic and acidic residues" evidence="9">
    <location>
        <begin position="1125"/>
        <end position="1146"/>
    </location>
</feature>
<dbReference type="PANTHER" id="PTHR24112">
    <property type="entry name" value="LEUCINE-RICH REPEAT, ISOFORM F-RELATED"/>
    <property type="match status" value="1"/>
</dbReference>
<sequence length="1726" mass="189698">MSIMETISPELSDSVLNCLGERFHHGPMKIVRMETKGEKLDTKILALSKYRAFILSFKIPTKLEHEFHYLEIHQLESLKPLQLKIHVSLKKDSLSKTVYNLSVDSSEDVDTIIEIITLEIKKCFPNVFPAESIIPRITTSPESRMTSLNMKLEETFPDAGPCGGFTQMYACMCDLHQEAYMPEVAWDVDTIYLSHDSKELCLNDFDHLSNRDLVPIIAALIHNNWFSKLSFRNASKLSADATREINKVLQKSSCLEQLILENVGLKWSFTQDMCTAVLANRNTALRHINLSNNSLDDRGIRYLSSLLTKLPNGLVELNLAKTGLTAEGTLHLGKALVQNNFMSTSLVKLDVSGNVFKDGDISNLTGFLAQPNSLTHINMADTECALDNVFVALFRGCCANLSHLNLAGNTFTYRKGKDVPIQVSFKQFFGTTTKLKYLNLSRNKLPSEVVKEVLMGIGGNDNLRDVELDLSCNELKTEGGQVVAGSIAYVNNITTLNLSDNDLNLELVRLIDWIGQNRSLQSLDISKNMGGLKYKQLLKVLDTIVQVVQNEGLSLHTLSLADNKMKFETIQIINALGSNTTLTSIDISGNGMGDIGARMLAKALQLNTKLHTVKLDGNGITAVGFTDLANALEKNYTLKYMPTPVNDVSAALKSQPEKTSASLQKIQNLLQRNHSQHKFQDEQAFRLQQGFLYTTSHQMVDKLVVQIQDAIKGLIDCSEDDIQADINKAQDYILDADNSKLLLAALQQVALNAESSSLKLKLGEMASDLRGIVEAQLEASATGMIDTANEQCSNVMLNSTLKESLETMCQEQTKIPPRFLQDVVEQVGAAVSNRMGEAHLAMASHISDTLIDEIMEQLTGSYQKLSDQLLDYRERKGSVLFNGMGMEMNDKDAGNEKDEYAKKEDGDVAGEEEAKSPEAVLPAGQLASQRMSRYQKREMGRSESVRFKDTEAGQQRRIGKVRPRSVIMKDFELTVVEMDDTDSGDKLENDQTDSLAVSKPPLSPTKPKSPVPKVDKKTAKKAAADTKALDEAIQATETLSDVRKNRVRPPRQRPTRPSNQPQKSTPSLDGPSTAPAVDTGISDFFAAELNVVKPSKLQSQVSSVGPVQNSTESTELKPKKKRLFQKKDKKDEEKSKKEEKKEESGKGKKFGFKGIFKRKHSLPNSEEQEQVTEPDTRQGSHPRPTNEVSAEPTVTKEESKKPDKEPSPKVVEKKPLCLPTNKRSLKSATSPSKEPQPGAETKAPEPEEEAKINDTKEEAEAIQGETASQKEVEVRGEASDQTQDTDQKQEEKVEEKVEEKEKERDSREEAGPEEVKEKEKNEEEKKPVPEVRKPGLVGAQMLGGTNMLLEMKRKQEKKAADRASRELLESQVPKIEDQPKEKADTSPVAADSSEKPVSSIKLPLPRVTTSGPTSPTSGIKSPTTPPKVSPVKPTLTPRVKSPIEKAPLNQLPLEANETKAPHQNSKENAVKSTGERPLTEASVNEKPKLDKEKPTIKKRPLSGKSDAPPGPTATSPPTTPEMPSKSEASVKPSDILKRNSTEVKARLQEHPASPDLKPDGAEASKPPSRPSSLSEDKHLDSSAAKPSTASVSPRPKPRPAKRPVSIAPGVAKKPENADLRKASAPAVSVTLSPSNPDTKRLETPPDKPPLKSLSLNKDKPPPTVASKPRSRSLDPVVSTKAAPKPSAEVKGDTLPEVPDHDGRRDSVLSRSSDEGTVEEVDHHSAL</sequence>